<evidence type="ECO:0000313" key="1">
    <source>
        <dbReference type="EMBL" id="WKN36056.1"/>
    </source>
</evidence>
<proteinExistence type="predicted"/>
<protein>
    <submittedName>
        <fullName evidence="1">Uncharacterized protein</fullName>
    </submittedName>
</protein>
<name>A0AA49JDL2_9BACT</name>
<sequence>MKISALTQQELLVQVEVSVKAALTLPELQSALQAIGMSADQVKVGLNLVKEVSTWQTSQTATANNVRQTQKTLRIAKEKVVALYARHLEAARYMFRDEEELQYALQLAGPRHTRYAKWHDQVRAFYNHLPPKALEPLKILDKEINEVKKILEQLPELQVLRNDARRQAQETTHAKQMAIYDLRQWFRRFVKAAEFACQDTPQLLESMGIMVASS</sequence>
<organism evidence="1">
    <name type="scientific">Roseihalotalea indica</name>
    <dbReference type="NCBI Taxonomy" id="2867963"/>
    <lineage>
        <taxon>Bacteria</taxon>
        <taxon>Pseudomonadati</taxon>
        <taxon>Bacteroidota</taxon>
        <taxon>Cytophagia</taxon>
        <taxon>Cytophagales</taxon>
        <taxon>Catalimonadaceae</taxon>
        <taxon>Roseihalotalea</taxon>
    </lineage>
</organism>
<gene>
    <name evidence="1" type="ORF">K4G66_27190</name>
</gene>
<accession>A0AA49JDL2</accession>
<reference evidence="1" key="2">
    <citation type="journal article" date="2024" name="Antonie Van Leeuwenhoek">
        <title>Roseihalotalea indica gen. nov., sp. nov., a halophilic Bacteroidetes from mesopelagic Southwest Indian Ocean with higher carbohydrate metabolic potential.</title>
        <authorList>
            <person name="Chen B."/>
            <person name="Zhang M."/>
            <person name="Lin D."/>
            <person name="Ye J."/>
            <person name="Tang K."/>
        </authorList>
    </citation>
    <scope>NUCLEOTIDE SEQUENCE</scope>
    <source>
        <strain evidence="1">TK19036</strain>
    </source>
</reference>
<reference evidence="1" key="1">
    <citation type="journal article" date="2023" name="Comput. Struct. Biotechnol. J.">
        <title>Discovery of a novel marine Bacteroidetes with a rich repertoire of carbohydrate-active enzymes.</title>
        <authorList>
            <person name="Chen B."/>
            <person name="Liu G."/>
            <person name="Chen Q."/>
            <person name="Wang H."/>
            <person name="Liu L."/>
            <person name="Tang K."/>
        </authorList>
    </citation>
    <scope>NUCLEOTIDE SEQUENCE</scope>
    <source>
        <strain evidence="1">TK19036</strain>
    </source>
</reference>
<dbReference type="EMBL" id="CP120682">
    <property type="protein sequence ID" value="WKN36056.1"/>
    <property type="molecule type" value="Genomic_DNA"/>
</dbReference>
<dbReference type="AlphaFoldDB" id="A0AA49JDL2"/>